<name>A0ABD1UFF6_9LAMI</name>
<reference evidence="3" key="1">
    <citation type="submission" date="2024-07" db="EMBL/GenBank/DDBJ databases">
        <title>Two chromosome-level genome assemblies of Korean endemic species Abeliophyllum distichum and Forsythia ovata (Oleaceae).</title>
        <authorList>
            <person name="Jang H."/>
        </authorList>
    </citation>
    <scope>NUCLEOTIDE SEQUENCE [LARGE SCALE GENOMIC DNA]</scope>
</reference>
<gene>
    <name evidence="2" type="ORF">Adt_08820</name>
</gene>
<dbReference type="InterPro" id="IPR026899">
    <property type="entry name" value="FKS1-like_dom1"/>
</dbReference>
<comment type="caution">
    <text evidence="2">The sequence shown here is derived from an EMBL/GenBank/DDBJ whole genome shotgun (WGS) entry which is preliminary data.</text>
</comment>
<evidence type="ECO:0000313" key="3">
    <source>
        <dbReference type="Proteomes" id="UP001604336"/>
    </source>
</evidence>
<protein>
    <submittedName>
        <fullName evidence="2">Callose synthase 12</fullName>
    </submittedName>
</protein>
<dbReference type="AlphaFoldDB" id="A0ABD1UFF6"/>
<feature type="domain" description="1,3-beta-glucan synthase component FKS1-like" evidence="1">
    <location>
        <begin position="87"/>
        <end position="202"/>
    </location>
</feature>
<organism evidence="2 3">
    <name type="scientific">Abeliophyllum distichum</name>
    <dbReference type="NCBI Taxonomy" id="126358"/>
    <lineage>
        <taxon>Eukaryota</taxon>
        <taxon>Viridiplantae</taxon>
        <taxon>Streptophyta</taxon>
        <taxon>Embryophyta</taxon>
        <taxon>Tracheophyta</taxon>
        <taxon>Spermatophyta</taxon>
        <taxon>Magnoliopsida</taxon>
        <taxon>eudicotyledons</taxon>
        <taxon>Gunneridae</taxon>
        <taxon>Pentapetalae</taxon>
        <taxon>asterids</taxon>
        <taxon>lamiids</taxon>
        <taxon>Lamiales</taxon>
        <taxon>Oleaceae</taxon>
        <taxon>Forsythieae</taxon>
        <taxon>Abeliophyllum</taxon>
    </lineage>
</organism>
<dbReference type="Pfam" id="PF14288">
    <property type="entry name" value="FKS1_dom1"/>
    <property type="match status" value="1"/>
</dbReference>
<dbReference type="PANTHER" id="PTHR12741:SF102">
    <property type="entry name" value="CALLOSE SYNTHASE 11"/>
    <property type="match status" value="1"/>
</dbReference>
<dbReference type="SMART" id="SM01205">
    <property type="entry name" value="FKS1_dom1"/>
    <property type="match status" value="1"/>
</dbReference>
<dbReference type="PANTHER" id="PTHR12741">
    <property type="entry name" value="LYST-INTERACTING PROTEIN LIP5 DOPAMINE RESPONSIVE PROTEIN DRG-1"/>
    <property type="match status" value="1"/>
</dbReference>
<dbReference type="EMBL" id="JBFOLK010000003">
    <property type="protein sequence ID" value="KAL2523766.1"/>
    <property type="molecule type" value="Genomic_DNA"/>
</dbReference>
<keyword evidence="3" id="KW-1185">Reference proteome</keyword>
<evidence type="ECO:0000259" key="1">
    <source>
        <dbReference type="SMART" id="SM01205"/>
    </source>
</evidence>
<sequence length="206" mass="24201">MDLLDWLGLFFGFQGDNVKNQRENLVLHLANSQMRLQPPPAAVDSLDSGILHRFQQKLLKNYTSWCSYLGKKSQVRLPKHHNPNRQRNELLYVCLYLLIWGEAANMRFAPECLCYIYHHMAMELNYILDDHIDENTGQLFVPSTCGQFGFLNNIVTPFYVTIKGEVGRSRNGTAPHSAWRNYDDINEYFWSRCFQRIKWPIDIRNI</sequence>
<dbReference type="Proteomes" id="UP001604336">
    <property type="component" value="Unassembled WGS sequence"/>
</dbReference>
<evidence type="ECO:0000313" key="2">
    <source>
        <dbReference type="EMBL" id="KAL2523766.1"/>
    </source>
</evidence>
<accession>A0ABD1UFF6</accession>
<proteinExistence type="predicted"/>